<dbReference type="SUPFAM" id="SSF52980">
    <property type="entry name" value="Restriction endonuclease-like"/>
    <property type="match status" value="1"/>
</dbReference>
<dbReference type="CDD" id="cd06260">
    <property type="entry name" value="DUF820-like"/>
    <property type="match status" value="1"/>
</dbReference>
<dbReference type="Gene3D" id="3.90.1570.10">
    <property type="entry name" value="tt1808, chain A"/>
    <property type="match status" value="1"/>
</dbReference>
<dbReference type="InterPro" id="IPR011335">
    <property type="entry name" value="Restrct_endonuc-II-like"/>
</dbReference>
<dbReference type="Pfam" id="PF05685">
    <property type="entry name" value="Uma2"/>
    <property type="match status" value="1"/>
</dbReference>
<evidence type="ECO:0000259" key="1">
    <source>
        <dbReference type="Pfam" id="PF05685"/>
    </source>
</evidence>
<organism evidence="2 3">
    <name type="scientific">Ornithinimicrobium cryptoxanthini</name>
    <dbReference type="NCBI Taxonomy" id="2934161"/>
    <lineage>
        <taxon>Bacteria</taxon>
        <taxon>Bacillati</taxon>
        <taxon>Actinomycetota</taxon>
        <taxon>Actinomycetes</taxon>
        <taxon>Micrococcales</taxon>
        <taxon>Ornithinimicrobiaceae</taxon>
        <taxon>Ornithinimicrobium</taxon>
    </lineage>
</organism>
<evidence type="ECO:0000313" key="2">
    <source>
        <dbReference type="EMBL" id="USQ75233.1"/>
    </source>
</evidence>
<sequence>MTDLIQIPHGRVFTAADLEGMPDDGNRYEIIDGALIVLQPDLLVATREALAGRKMVGLPVLAIEVLSPSTRLIDLNLKKAALAEAGVVHYWVIDPERPSLTAWRLAQGEFTEVGSATGAQVFTVTDPFPVHVSPAALLH</sequence>
<evidence type="ECO:0000313" key="3">
    <source>
        <dbReference type="Proteomes" id="UP001056535"/>
    </source>
</evidence>
<dbReference type="EMBL" id="CP099490">
    <property type="protein sequence ID" value="USQ75233.1"/>
    <property type="molecule type" value="Genomic_DNA"/>
</dbReference>
<dbReference type="InterPro" id="IPR012296">
    <property type="entry name" value="Nuclease_put_TT1808"/>
</dbReference>
<accession>A0ABY4YES2</accession>
<feature type="domain" description="Putative restriction endonuclease" evidence="1">
    <location>
        <begin position="39"/>
        <end position="131"/>
    </location>
</feature>
<gene>
    <name evidence="2" type="ORF">NF557_11430</name>
</gene>
<keyword evidence="2" id="KW-0378">Hydrolase</keyword>
<dbReference type="PANTHER" id="PTHR34107:SF4">
    <property type="entry name" value="SLL1222 PROTEIN"/>
    <property type="match status" value="1"/>
</dbReference>
<name>A0ABY4YES2_9MICO</name>
<dbReference type="PANTHER" id="PTHR34107">
    <property type="entry name" value="SLL0198 PROTEIN-RELATED"/>
    <property type="match status" value="1"/>
</dbReference>
<reference evidence="2" key="1">
    <citation type="submission" date="2022-06" db="EMBL/GenBank/DDBJ databases">
        <title>Ornithinimicrobium JY.X270.</title>
        <authorList>
            <person name="Huang Y."/>
        </authorList>
    </citation>
    <scope>NUCLEOTIDE SEQUENCE</scope>
    <source>
        <strain evidence="2">JY.X270</strain>
    </source>
</reference>
<dbReference type="GO" id="GO:0004519">
    <property type="term" value="F:endonuclease activity"/>
    <property type="evidence" value="ECO:0007669"/>
    <property type="project" value="UniProtKB-KW"/>
</dbReference>
<dbReference type="InterPro" id="IPR008538">
    <property type="entry name" value="Uma2"/>
</dbReference>
<dbReference type="RefSeq" id="WP_252619461.1">
    <property type="nucleotide sequence ID" value="NZ_CP099490.1"/>
</dbReference>
<keyword evidence="2" id="KW-0540">Nuclease</keyword>
<dbReference type="Proteomes" id="UP001056535">
    <property type="component" value="Chromosome"/>
</dbReference>
<protein>
    <submittedName>
        <fullName evidence="2">Uma2 family endonuclease</fullName>
    </submittedName>
</protein>
<proteinExistence type="predicted"/>
<keyword evidence="3" id="KW-1185">Reference proteome</keyword>
<keyword evidence="2" id="KW-0255">Endonuclease</keyword>